<dbReference type="PANTHER" id="PTHR11571:SF224">
    <property type="entry name" value="HEMATOPOIETIC PROSTAGLANDIN D SYNTHASE"/>
    <property type="match status" value="1"/>
</dbReference>
<dbReference type="FunFam" id="1.20.1050.10:FF:000031">
    <property type="entry name" value="Glutathione S-Transferase"/>
    <property type="match status" value="1"/>
</dbReference>
<dbReference type="GO" id="GO:0004364">
    <property type="term" value="F:glutathione transferase activity"/>
    <property type="evidence" value="ECO:0007669"/>
    <property type="project" value="UniProtKB-EC"/>
</dbReference>
<feature type="domain" description="GST N-terminal" evidence="6">
    <location>
        <begin position="2"/>
        <end position="94"/>
    </location>
</feature>
<dbReference type="PANTHER" id="PTHR11571">
    <property type="entry name" value="GLUTATHIONE S-TRANSFERASE"/>
    <property type="match status" value="1"/>
</dbReference>
<dbReference type="CDD" id="cd03192">
    <property type="entry name" value="GST_C_Sigma_like"/>
    <property type="match status" value="1"/>
</dbReference>
<evidence type="ECO:0000256" key="5">
    <source>
        <dbReference type="ARBA" id="ARBA00078118"/>
    </source>
</evidence>
<comment type="catalytic activity">
    <reaction evidence="4">
        <text>RX + glutathione = an S-substituted glutathione + a halide anion + H(+)</text>
        <dbReference type="Rhea" id="RHEA:16437"/>
        <dbReference type="ChEBI" id="CHEBI:15378"/>
        <dbReference type="ChEBI" id="CHEBI:16042"/>
        <dbReference type="ChEBI" id="CHEBI:17792"/>
        <dbReference type="ChEBI" id="CHEBI:57925"/>
        <dbReference type="ChEBI" id="CHEBI:90779"/>
        <dbReference type="EC" id="2.5.1.18"/>
    </reaction>
</comment>
<evidence type="ECO:0000313" key="9">
    <source>
        <dbReference type="Proteomes" id="UP000218231"/>
    </source>
</evidence>
<evidence type="ECO:0000256" key="1">
    <source>
        <dbReference type="ARBA" id="ARBA00012452"/>
    </source>
</evidence>
<dbReference type="InterPro" id="IPR036249">
    <property type="entry name" value="Thioredoxin-like_sf"/>
</dbReference>
<dbReference type="Gene3D" id="3.40.30.10">
    <property type="entry name" value="Glutaredoxin"/>
    <property type="match status" value="1"/>
</dbReference>
<dbReference type="InterPro" id="IPR036282">
    <property type="entry name" value="Glutathione-S-Trfase_C_sf"/>
</dbReference>
<evidence type="ECO:0000313" key="8">
    <source>
        <dbReference type="EMBL" id="PAV61730.1"/>
    </source>
</evidence>
<evidence type="ECO:0000256" key="4">
    <source>
        <dbReference type="ARBA" id="ARBA00047960"/>
    </source>
</evidence>
<comment type="similarity">
    <text evidence="3">Belongs to the GST superfamily. Sigma family.</text>
</comment>
<evidence type="ECO:0000259" key="6">
    <source>
        <dbReference type="PROSITE" id="PS50404"/>
    </source>
</evidence>
<organism evidence="8 9">
    <name type="scientific">Diploscapter pachys</name>
    <dbReference type="NCBI Taxonomy" id="2018661"/>
    <lineage>
        <taxon>Eukaryota</taxon>
        <taxon>Metazoa</taxon>
        <taxon>Ecdysozoa</taxon>
        <taxon>Nematoda</taxon>
        <taxon>Chromadorea</taxon>
        <taxon>Rhabditida</taxon>
        <taxon>Rhabditina</taxon>
        <taxon>Rhabditomorpha</taxon>
        <taxon>Rhabditoidea</taxon>
        <taxon>Rhabditidae</taxon>
        <taxon>Diploscapter</taxon>
    </lineage>
</organism>
<dbReference type="InterPro" id="IPR004045">
    <property type="entry name" value="Glutathione_S-Trfase_N"/>
</dbReference>
<dbReference type="STRING" id="2018661.A0A2A2JJ46"/>
<dbReference type="GO" id="GO:0006749">
    <property type="term" value="P:glutathione metabolic process"/>
    <property type="evidence" value="ECO:0007669"/>
    <property type="project" value="TreeGrafter"/>
</dbReference>
<dbReference type="GO" id="GO:0005737">
    <property type="term" value="C:cytoplasm"/>
    <property type="evidence" value="ECO:0007669"/>
    <property type="project" value="UniProtKB-ARBA"/>
</dbReference>
<dbReference type="CDD" id="cd03039">
    <property type="entry name" value="GST_N_Sigma_like"/>
    <property type="match status" value="1"/>
</dbReference>
<accession>A0A2A2JJ46</accession>
<dbReference type="PROSITE" id="PS50405">
    <property type="entry name" value="GST_CTER"/>
    <property type="match status" value="1"/>
</dbReference>
<reference evidence="8 9" key="1">
    <citation type="journal article" date="2017" name="Curr. Biol.">
        <title>Genome architecture and evolution of a unichromosomal asexual nematode.</title>
        <authorList>
            <person name="Fradin H."/>
            <person name="Zegar C."/>
            <person name="Gutwein M."/>
            <person name="Lucas J."/>
            <person name="Kovtun M."/>
            <person name="Corcoran D."/>
            <person name="Baugh L.R."/>
            <person name="Kiontke K."/>
            <person name="Gunsalus K."/>
            <person name="Fitch D.H."/>
            <person name="Piano F."/>
        </authorList>
    </citation>
    <scope>NUCLEOTIDE SEQUENCE [LARGE SCALE GENOMIC DNA]</scope>
    <source>
        <strain evidence="8">PF1309</strain>
    </source>
</reference>
<keyword evidence="9" id="KW-1185">Reference proteome</keyword>
<comment type="caution">
    <text evidence="8">The sequence shown here is derived from an EMBL/GenBank/DDBJ whole genome shotgun (WGS) entry which is preliminary data.</text>
</comment>
<dbReference type="EMBL" id="LIAE01010401">
    <property type="protein sequence ID" value="PAV61730.1"/>
    <property type="molecule type" value="Genomic_DNA"/>
</dbReference>
<dbReference type="SFLD" id="SFLDG01205">
    <property type="entry name" value="AMPS.1"/>
    <property type="match status" value="1"/>
</dbReference>
<feature type="domain" description="GST C-terminal" evidence="7">
    <location>
        <begin position="96"/>
        <end position="222"/>
    </location>
</feature>
<dbReference type="EC" id="2.5.1.18" evidence="1"/>
<dbReference type="OrthoDB" id="414243at2759"/>
<proteinExistence type="inferred from homology"/>
<evidence type="ECO:0000256" key="3">
    <source>
        <dbReference type="ARBA" id="ARBA00038317"/>
    </source>
</evidence>
<dbReference type="InterPro" id="IPR040079">
    <property type="entry name" value="Glutathione_S-Trfase"/>
</dbReference>
<dbReference type="AlphaFoldDB" id="A0A2A2JJ46"/>
<dbReference type="Pfam" id="PF14497">
    <property type="entry name" value="GST_C_3"/>
    <property type="match status" value="1"/>
</dbReference>
<dbReference type="Proteomes" id="UP000218231">
    <property type="component" value="Unassembled WGS sequence"/>
</dbReference>
<dbReference type="SFLD" id="SFLDS00019">
    <property type="entry name" value="Glutathione_Transferase_(cytos"/>
    <property type="match status" value="1"/>
</dbReference>
<keyword evidence="2" id="KW-0808">Transferase</keyword>
<dbReference type="InterPro" id="IPR010987">
    <property type="entry name" value="Glutathione-S-Trfase_C-like"/>
</dbReference>
<dbReference type="PROSITE" id="PS50404">
    <property type="entry name" value="GST_NTER"/>
    <property type="match status" value="1"/>
</dbReference>
<evidence type="ECO:0000259" key="7">
    <source>
        <dbReference type="PROSITE" id="PS50405"/>
    </source>
</evidence>
<name>A0A2A2JJ46_9BILA</name>
<dbReference type="SUPFAM" id="SSF52833">
    <property type="entry name" value="Thioredoxin-like"/>
    <property type="match status" value="1"/>
</dbReference>
<evidence type="ECO:0000256" key="2">
    <source>
        <dbReference type="ARBA" id="ARBA00022679"/>
    </source>
</evidence>
<dbReference type="SFLD" id="SFLDG00363">
    <property type="entry name" value="AMPS_(cytGST):_Alpha-__Mu-__Pi"/>
    <property type="match status" value="1"/>
</dbReference>
<dbReference type="InterPro" id="IPR050213">
    <property type="entry name" value="GST_superfamily"/>
</dbReference>
<dbReference type="Gene3D" id="1.20.1050.10">
    <property type="match status" value="1"/>
</dbReference>
<protein>
    <recommendedName>
        <fullName evidence="1">glutathione transferase</fullName>
        <ecNumber evidence="1">2.5.1.18</ecNumber>
    </recommendedName>
    <alternativeName>
        <fullName evidence="5">GST class-sigma</fullName>
    </alternativeName>
</protein>
<sequence>MVQYKLYYFNFRGYAEPARLLFALSKTPYEDVRLDFEDWAKHKNGKQYPFSFFNFIYFLEMPFEKMPVLKIDDFALPQSYAINRYLARQFGYAGKTPLEEATVDALADLMKDFFQEAGPFYMVQRDKMASEELEQKKKEFFDPALEKLFKYFEKYLKQSKSGFFVDSGVTWIDLFVADQLITIESIDAKSLDGHPEILKLRDQVLAIPEIKEWIAKRPQTPF</sequence>
<dbReference type="InterPro" id="IPR004046">
    <property type="entry name" value="GST_C"/>
</dbReference>
<dbReference type="SUPFAM" id="SSF47616">
    <property type="entry name" value="GST C-terminal domain-like"/>
    <property type="match status" value="1"/>
</dbReference>
<gene>
    <name evidence="8" type="ORF">WR25_11151</name>
</gene>